<reference evidence="2 3" key="1">
    <citation type="journal article" date="2020" name="Microbiol. Resour. Announc.">
        <title>Draft Genome Sequence of a Cladosporium Species Isolated from the Mesophotic Ascidian Didemnum maculosum.</title>
        <authorList>
            <person name="Gioti A."/>
            <person name="Siaperas R."/>
            <person name="Nikolaivits E."/>
            <person name="Le Goff G."/>
            <person name="Ouazzani J."/>
            <person name="Kotoulas G."/>
            <person name="Topakas E."/>
        </authorList>
    </citation>
    <scope>NUCLEOTIDE SEQUENCE [LARGE SCALE GENOMIC DNA]</scope>
    <source>
        <strain evidence="2 3">TM138-S3</strain>
    </source>
</reference>
<dbReference type="RefSeq" id="XP_069226779.1">
    <property type="nucleotide sequence ID" value="XM_069376396.1"/>
</dbReference>
<gene>
    <name evidence="2" type="ORF">WHR41_07792</name>
</gene>
<keyword evidence="3" id="KW-1185">Reference proteome</keyword>
<dbReference type="Proteomes" id="UP000803884">
    <property type="component" value="Unassembled WGS sequence"/>
</dbReference>
<sequence length="362" mass="39513">MYHLKSILISICIAATQFAHATTFGVGFSLAIDHGVASVHFRNGSTVNIAKVEGPEAYRIAMEVAVHIPSYAQINLTDAASLSAPSCSYARLVPQPEARLAVQSLRDRLPPWLGGKKPDAPDAAAQALERMLRVLKIATESYLETDIRNAIVATPYDTSDAFRSSMRTASSALDIETRLYGAAQISNWAFDIPHNCPGPFGPPDTPYEDDELVLGMDFSKAAFTATLGLFAPGCGVWEDVRVGQSAALGAKNLFAKERWHDMLVNAMRKVTALPVDHYPLARDINHISRLVLIGESVEDKRFEGAVRQVFSEQYSAQATSKIMGNAQRQDPVYVTAIGGAVRNWFNSDDMAWNNLLEAEISL</sequence>
<name>A0AB34KIY9_9PEZI</name>
<keyword evidence="1" id="KW-0732">Signal</keyword>
<proteinExistence type="predicted"/>
<accession>A0AB34KIY9</accession>
<evidence type="ECO:0000313" key="3">
    <source>
        <dbReference type="Proteomes" id="UP000803884"/>
    </source>
</evidence>
<evidence type="ECO:0000313" key="2">
    <source>
        <dbReference type="EMBL" id="KAL1583672.1"/>
    </source>
</evidence>
<evidence type="ECO:0000256" key="1">
    <source>
        <dbReference type="SAM" id="SignalP"/>
    </source>
</evidence>
<feature type="signal peptide" evidence="1">
    <location>
        <begin position="1"/>
        <end position="21"/>
    </location>
</feature>
<organism evidence="2 3">
    <name type="scientific">Cladosporium halotolerans</name>
    <dbReference type="NCBI Taxonomy" id="1052096"/>
    <lineage>
        <taxon>Eukaryota</taxon>
        <taxon>Fungi</taxon>
        <taxon>Dikarya</taxon>
        <taxon>Ascomycota</taxon>
        <taxon>Pezizomycotina</taxon>
        <taxon>Dothideomycetes</taxon>
        <taxon>Dothideomycetidae</taxon>
        <taxon>Cladosporiales</taxon>
        <taxon>Cladosporiaceae</taxon>
        <taxon>Cladosporium</taxon>
    </lineage>
</organism>
<dbReference type="AlphaFoldDB" id="A0AB34KIY9"/>
<comment type="caution">
    <text evidence="2">The sequence shown here is derived from an EMBL/GenBank/DDBJ whole genome shotgun (WGS) entry which is preliminary data.</text>
</comment>
<protein>
    <submittedName>
        <fullName evidence="2">Uncharacterized protein</fullName>
    </submittedName>
</protein>
<dbReference type="GeneID" id="96009234"/>
<feature type="chain" id="PRO_5044191693" evidence="1">
    <location>
        <begin position="22"/>
        <end position="362"/>
    </location>
</feature>
<dbReference type="EMBL" id="JAAQHG020000033">
    <property type="protein sequence ID" value="KAL1583672.1"/>
    <property type="molecule type" value="Genomic_DNA"/>
</dbReference>